<dbReference type="AlphaFoldDB" id="B6WQQ1"/>
<dbReference type="Proteomes" id="UP000003676">
    <property type="component" value="Unassembled WGS sequence"/>
</dbReference>
<keyword evidence="1" id="KW-0812">Transmembrane</keyword>
<accession>B6WQQ1</accession>
<reference evidence="2 3" key="1">
    <citation type="submission" date="2008-10" db="EMBL/GenBank/DDBJ databases">
        <title>Draft genome sequence of Desulvovibrio piger (ATCC 29098).</title>
        <authorList>
            <person name="Sudarsanam P."/>
            <person name="Ley R."/>
            <person name="Guruge J."/>
            <person name="Turnbaugh P.J."/>
            <person name="Mahowald M."/>
            <person name="Liep D."/>
            <person name="Gordon J."/>
        </authorList>
    </citation>
    <scope>NUCLEOTIDE SEQUENCE [LARGE SCALE GENOMIC DNA]</scope>
    <source>
        <strain evidence="2 3">ATCC 29098</strain>
    </source>
</reference>
<name>B6WQQ1_9BACT</name>
<evidence type="ECO:0000313" key="2">
    <source>
        <dbReference type="EMBL" id="EEB34725.1"/>
    </source>
</evidence>
<sequence length="75" mass="8037">MGKKNSALLGDMALQLNAPIIFMTNYLGMMPILSAIVTSKMGPTDLSMASIFSQNTAKQVVNVYLNALRTTSIAI</sequence>
<dbReference type="EMBL" id="ABXU01000015">
    <property type="protein sequence ID" value="EEB34725.1"/>
    <property type="molecule type" value="Genomic_DNA"/>
</dbReference>
<protein>
    <submittedName>
        <fullName evidence="2">Uncharacterized protein</fullName>
    </submittedName>
</protein>
<feature type="transmembrane region" description="Helical" evidence="1">
    <location>
        <begin position="20"/>
        <end position="38"/>
    </location>
</feature>
<reference evidence="2 3" key="2">
    <citation type="submission" date="2008-10" db="EMBL/GenBank/DDBJ databases">
        <authorList>
            <person name="Fulton L."/>
            <person name="Clifton S."/>
            <person name="Fulton B."/>
            <person name="Xu J."/>
            <person name="Minx P."/>
            <person name="Pepin K.H."/>
            <person name="Johnson M."/>
            <person name="Bhonagiri V."/>
            <person name="Nash W.E."/>
            <person name="Mardis E.R."/>
            <person name="Wilson R.K."/>
        </authorList>
    </citation>
    <scope>NUCLEOTIDE SEQUENCE [LARGE SCALE GENOMIC DNA]</scope>
    <source>
        <strain evidence="2 3">ATCC 29098</strain>
    </source>
</reference>
<organism evidence="2 3">
    <name type="scientific">Desulfovibrio piger ATCC 29098</name>
    <dbReference type="NCBI Taxonomy" id="411464"/>
    <lineage>
        <taxon>Bacteria</taxon>
        <taxon>Pseudomonadati</taxon>
        <taxon>Thermodesulfobacteriota</taxon>
        <taxon>Desulfovibrionia</taxon>
        <taxon>Desulfovibrionales</taxon>
        <taxon>Desulfovibrionaceae</taxon>
        <taxon>Desulfovibrio</taxon>
    </lineage>
</organism>
<gene>
    <name evidence="2" type="ORF">DESPIG_00377</name>
</gene>
<keyword evidence="1" id="KW-0472">Membrane</keyword>
<evidence type="ECO:0000313" key="3">
    <source>
        <dbReference type="Proteomes" id="UP000003676"/>
    </source>
</evidence>
<dbReference type="HOGENOM" id="CLU_2665160_0_0_7"/>
<comment type="caution">
    <text evidence="2">The sequence shown here is derived from an EMBL/GenBank/DDBJ whole genome shotgun (WGS) entry which is preliminary data.</text>
</comment>
<evidence type="ECO:0000256" key="1">
    <source>
        <dbReference type="SAM" id="Phobius"/>
    </source>
</evidence>
<proteinExistence type="predicted"/>
<keyword evidence="1" id="KW-1133">Transmembrane helix</keyword>